<keyword evidence="2" id="KW-0472">Membrane</keyword>
<sequence>MATPLSGDPLWHCLVGVWLLIITGVRLLVTLGLTLSRARLYGIYAGIFGALGLQGSMAKTAFAVLAFPARGLPEVLGSHHSRVPEALRASRAAALESTGGPLGEPRDTLGQGHFQQRPTSDGRLLSDSGARLLPEEGRRRRAALCLARLAGAAR</sequence>
<keyword evidence="2" id="KW-0812">Transmembrane</keyword>
<name>A0ABN9VAQ9_9DINO</name>
<keyword evidence="4" id="KW-1185">Reference proteome</keyword>
<keyword evidence="2" id="KW-1133">Transmembrane helix</keyword>
<evidence type="ECO:0000313" key="3">
    <source>
        <dbReference type="EMBL" id="CAK0869950.1"/>
    </source>
</evidence>
<evidence type="ECO:0000313" key="4">
    <source>
        <dbReference type="Proteomes" id="UP001189429"/>
    </source>
</evidence>
<protein>
    <submittedName>
        <fullName evidence="3">Uncharacterized protein</fullName>
    </submittedName>
</protein>
<evidence type="ECO:0000256" key="1">
    <source>
        <dbReference type="SAM" id="MobiDB-lite"/>
    </source>
</evidence>
<evidence type="ECO:0000256" key="2">
    <source>
        <dbReference type="SAM" id="Phobius"/>
    </source>
</evidence>
<dbReference type="EMBL" id="CAUYUJ010016907">
    <property type="protein sequence ID" value="CAK0869950.1"/>
    <property type="molecule type" value="Genomic_DNA"/>
</dbReference>
<proteinExistence type="predicted"/>
<organism evidence="3 4">
    <name type="scientific">Prorocentrum cordatum</name>
    <dbReference type="NCBI Taxonomy" id="2364126"/>
    <lineage>
        <taxon>Eukaryota</taxon>
        <taxon>Sar</taxon>
        <taxon>Alveolata</taxon>
        <taxon>Dinophyceae</taxon>
        <taxon>Prorocentrales</taxon>
        <taxon>Prorocentraceae</taxon>
        <taxon>Prorocentrum</taxon>
    </lineage>
</organism>
<reference evidence="3" key="1">
    <citation type="submission" date="2023-10" db="EMBL/GenBank/DDBJ databases">
        <authorList>
            <person name="Chen Y."/>
            <person name="Shah S."/>
            <person name="Dougan E. K."/>
            <person name="Thang M."/>
            <person name="Chan C."/>
        </authorList>
    </citation>
    <scope>NUCLEOTIDE SEQUENCE [LARGE SCALE GENOMIC DNA]</scope>
</reference>
<feature type="region of interest" description="Disordered" evidence="1">
    <location>
        <begin position="97"/>
        <end position="127"/>
    </location>
</feature>
<dbReference type="Proteomes" id="UP001189429">
    <property type="component" value="Unassembled WGS sequence"/>
</dbReference>
<feature type="transmembrane region" description="Helical" evidence="2">
    <location>
        <begin position="15"/>
        <end position="35"/>
    </location>
</feature>
<accession>A0ABN9VAQ9</accession>
<gene>
    <name evidence="3" type="ORF">PCOR1329_LOCUS56177</name>
</gene>
<comment type="caution">
    <text evidence="3">The sequence shown here is derived from an EMBL/GenBank/DDBJ whole genome shotgun (WGS) entry which is preliminary data.</text>
</comment>